<feature type="domain" description="PcRGLX/YetA-like C-terminal alpha/alpha toroid" evidence="4">
    <location>
        <begin position="488"/>
        <end position="909"/>
    </location>
</feature>
<feature type="chain" id="PRO_5002067826" evidence="1">
    <location>
        <begin position="30"/>
        <end position="920"/>
    </location>
</feature>
<evidence type="ECO:0000259" key="4">
    <source>
        <dbReference type="Pfam" id="PF21346"/>
    </source>
</evidence>
<gene>
    <name evidence="5" type="ORF">PK98_12540</name>
</gene>
<evidence type="ECO:0000259" key="2">
    <source>
        <dbReference type="Pfam" id="PF19501"/>
    </source>
</evidence>
<organism evidence="5 6">
    <name type="scientific">Croceibacterium mercuriale</name>
    <dbReference type="NCBI Taxonomy" id="1572751"/>
    <lineage>
        <taxon>Bacteria</taxon>
        <taxon>Pseudomonadati</taxon>
        <taxon>Pseudomonadota</taxon>
        <taxon>Alphaproteobacteria</taxon>
        <taxon>Sphingomonadales</taxon>
        <taxon>Erythrobacteraceae</taxon>
        <taxon>Croceibacterium</taxon>
    </lineage>
</organism>
<reference evidence="5 6" key="1">
    <citation type="submission" date="2014-11" db="EMBL/GenBank/DDBJ databases">
        <title>Draft genome sequence of Kirrobacter mercurialis.</title>
        <authorList>
            <person name="Coil D.A."/>
            <person name="Eisen J.A."/>
        </authorList>
    </citation>
    <scope>NUCLEOTIDE SEQUENCE [LARGE SCALE GENOMIC DNA]</scope>
    <source>
        <strain evidence="5 6">Coronado</strain>
    </source>
</reference>
<dbReference type="Pfam" id="PF19501">
    <property type="entry name" value="PcRGLX_1st"/>
    <property type="match status" value="1"/>
</dbReference>
<dbReference type="PROSITE" id="PS51318">
    <property type="entry name" value="TAT"/>
    <property type="match status" value="1"/>
</dbReference>
<dbReference type="InterPro" id="IPR048329">
    <property type="entry name" value="PcRGLX_1st"/>
</dbReference>
<dbReference type="Pfam" id="PF21346">
    <property type="entry name" value="PcRGLX_3rd"/>
    <property type="match status" value="1"/>
</dbReference>
<evidence type="ECO:0000313" key="6">
    <source>
        <dbReference type="Proteomes" id="UP000030988"/>
    </source>
</evidence>
<dbReference type="InterPro" id="IPR048331">
    <property type="entry name" value="PcRGLX/YetA_3rd"/>
</dbReference>
<feature type="domain" description="PcRGLX/YetA-like N-terminal RIFT barrel" evidence="2">
    <location>
        <begin position="36"/>
        <end position="116"/>
    </location>
</feature>
<protein>
    <submittedName>
        <fullName evidence="5">Tat pathway signal sequence domain protein</fullName>
    </submittedName>
</protein>
<name>A0A0B2BYL9_9SPHN</name>
<dbReference type="OrthoDB" id="262615at2"/>
<dbReference type="InterPro" id="IPR006311">
    <property type="entry name" value="TAT_signal"/>
</dbReference>
<sequence length="920" mass="99965">MPISRRRFVQSTALASCAALAISPGALLAQGARSRTQALRWLDGSPPPAQDGVTCGAAWPQGALPARTSFAAIAASGDAVPMQSWVTARWPDGTVKWTAHAFPGGSGDPATLTIAPGRPAAPAEPVRAVVRGDAIEISNGPVVWTVGRSGQAIIRSARRGDAEVLRDVGLTASSQSEAEAELGEGTPLTRFDGMIQSAEIEQGGPVRVTIRVSGVHQGAGREWLPFTLRLYFHAGSPAVRIVHSFVFDGDAATDFIRGLGLTGQVPLRGATYDRHVRFAGSNDGIWAEAVRPLTGLRRDPGAAFRQAQVAGQATPPLEQMGDSVRENLQFIPEWGDFTLSQPNADGFTIVKRTKAGHGWIDVDGGERARGLGYVGSPSGGVAFGQGDFWQRCPVRLDIRDAHTDSATFRLWYHAPDAPAMDLRFYHDGLGMESYVDQNRGLDVTYEDYEPGYGSPTGIARTTEFTLWALPATPSAERLAQMAHNLATPARLMPEPAALHAAGLFGDWSPVDRSTPAKAEIEDQNHFLLTFYRDQVEQRRWYGFWSYGDWMHSYDRDRHVWKYDIGGFAWANSELSPDLWLWYSYLRSGDAATFRLAEAMTRHTGEVDCYHLGPWKGLGTRHGVQHWADSSKQPRVSTAAYRRIYYYLTADERTGDLLREALAGDEALTRVDIGRKVGARPGGVIAAGTGATVRSNPRAGEVEMSFGTSWCSLAAAWLTEWERTGDTRWRDRIVAGMTTIAALPKGWFAGGANYDLATGRFTGPGDEVSMSHLNAVFGAVEVNSELLSLLDVPAYRRTWLDYCVAYNASDEEFQAMTGARRRGRNLGQGHSRLTAYAARQLGDAALAQRAWSEFYDADAGLRMDVAGSQRQLHGPAVLRPVDEVANVSTNGASQWGLAAIQNLALIGDQLGTLTPVLPPRR</sequence>
<dbReference type="AlphaFoldDB" id="A0A0B2BYL9"/>
<accession>A0A0B2BYL9</accession>
<evidence type="ECO:0000256" key="1">
    <source>
        <dbReference type="SAM" id="SignalP"/>
    </source>
</evidence>
<dbReference type="Pfam" id="PF21345">
    <property type="entry name" value="PcRGLX_2nd"/>
    <property type="match status" value="1"/>
</dbReference>
<dbReference type="STRING" id="1572751.PK98_12540"/>
<dbReference type="EMBL" id="JTDN01000002">
    <property type="protein sequence ID" value="KHL24746.1"/>
    <property type="molecule type" value="Genomic_DNA"/>
</dbReference>
<keyword evidence="6" id="KW-1185">Reference proteome</keyword>
<dbReference type="PANTHER" id="PTHR40081">
    <property type="entry name" value="CONCANAVALIN A-LIKE LECTIN/GLUCANASE"/>
    <property type="match status" value="1"/>
</dbReference>
<dbReference type="InterPro" id="IPR048330">
    <property type="entry name" value="PcRGLX/YetA_2nd"/>
</dbReference>
<keyword evidence="1" id="KW-0732">Signal</keyword>
<feature type="signal peptide" evidence="1">
    <location>
        <begin position="1"/>
        <end position="29"/>
    </location>
</feature>
<proteinExistence type="predicted"/>
<feature type="domain" description="PcRGLX/YetA-like central beta-sandwich" evidence="3">
    <location>
        <begin position="131"/>
        <end position="483"/>
    </location>
</feature>
<dbReference type="RefSeq" id="WP_039097200.1">
    <property type="nucleotide sequence ID" value="NZ_JTDN01000002.1"/>
</dbReference>
<evidence type="ECO:0000313" key="5">
    <source>
        <dbReference type="EMBL" id="KHL24746.1"/>
    </source>
</evidence>
<comment type="caution">
    <text evidence="5">The sequence shown here is derived from an EMBL/GenBank/DDBJ whole genome shotgun (WGS) entry which is preliminary data.</text>
</comment>
<evidence type="ECO:0000259" key="3">
    <source>
        <dbReference type="Pfam" id="PF21345"/>
    </source>
</evidence>
<dbReference type="PANTHER" id="PTHR40081:SF1">
    <property type="entry name" value="TAT PATHWAY SIGNAL SEQUENCE DOMAIN PROTEIN"/>
    <property type="match status" value="1"/>
</dbReference>
<dbReference type="InterPro" id="IPR045793">
    <property type="entry name" value="PcRGLX/YetA-like"/>
</dbReference>
<dbReference type="Proteomes" id="UP000030988">
    <property type="component" value="Unassembled WGS sequence"/>
</dbReference>